<proteinExistence type="inferred from homology"/>
<evidence type="ECO:0000256" key="4">
    <source>
        <dbReference type="ARBA" id="ARBA00022692"/>
    </source>
</evidence>
<protein>
    <submittedName>
        <fullName evidence="8">Multicomponent Na+:H+ antiporter subunit E</fullName>
    </submittedName>
</protein>
<dbReference type="GO" id="GO:0008324">
    <property type="term" value="F:monoatomic cation transmembrane transporter activity"/>
    <property type="evidence" value="ECO:0007669"/>
    <property type="project" value="InterPro"/>
</dbReference>
<keyword evidence="3" id="KW-1003">Cell membrane</keyword>
<evidence type="ECO:0000256" key="6">
    <source>
        <dbReference type="ARBA" id="ARBA00023136"/>
    </source>
</evidence>
<dbReference type="EMBL" id="FOUR01000009">
    <property type="protein sequence ID" value="SFN50940.1"/>
    <property type="molecule type" value="Genomic_DNA"/>
</dbReference>
<keyword evidence="5 7" id="KW-1133">Transmembrane helix</keyword>
<comment type="similarity">
    <text evidence="2">Belongs to the CPA3 antiporters (TC 2.A.63) subunit E family.</text>
</comment>
<keyword evidence="9" id="KW-1185">Reference proteome</keyword>
<organism evidence="8 9">
    <name type="scientific">Marinobacter pelagius</name>
    <dbReference type="NCBI Taxonomy" id="379482"/>
    <lineage>
        <taxon>Bacteria</taxon>
        <taxon>Pseudomonadati</taxon>
        <taxon>Pseudomonadota</taxon>
        <taxon>Gammaproteobacteria</taxon>
        <taxon>Pseudomonadales</taxon>
        <taxon>Marinobacteraceae</taxon>
        <taxon>Marinobacter</taxon>
    </lineage>
</organism>
<dbReference type="AlphaFoldDB" id="A0A1I4ZLU8"/>
<evidence type="ECO:0000256" key="2">
    <source>
        <dbReference type="ARBA" id="ARBA00006228"/>
    </source>
</evidence>
<evidence type="ECO:0000313" key="8">
    <source>
        <dbReference type="EMBL" id="SFN50940.1"/>
    </source>
</evidence>
<keyword evidence="4 7" id="KW-0812">Transmembrane</keyword>
<feature type="transmembrane region" description="Helical" evidence="7">
    <location>
        <begin position="6"/>
        <end position="26"/>
    </location>
</feature>
<dbReference type="PANTHER" id="PTHR34584">
    <property type="entry name" value="NA(+)/H(+) ANTIPORTER SUBUNIT E1"/>
    <property type="match status" value="1"/>
</dbReference>
<evidence type="ECO:0000256" key="3">
    <source>
        <dbReference type="ARBA" id="ARBA00022475"/>
    </source>
</evidence>
<evidence type="ECO:0000256" key="1">
    <source>
        <dbReference type="ARBA" id="ARBA00004651"/>
    </source>
</evidence>
<feature type="transmembrane region" description="Helical" evidence="7">
    <location>
        <begin position="33"/>
        <end position="52"/>
    </location>
</feature>
<dbReference type="Pfam" id="PF01899">
    <property type="entry name" value="MNHE"/>
    <property type="match status" value="1"/>
</dbReference>
<reference evidence="9" key="1">
    <citation type="submission" date="2016-10" db="EMBL/GenBank/DDBJ databases">
        <authorList>
            <person name="Varghese N."/>
            <person name="Submissions S."/>
        </authorList>
    </citation>
    <scope>NUCLEOTIDE SEQUENCE [LARGE SCALE GENOMIC DNA]</scope>
    <source>
        <strain evidence="9">CGMCC 1.6775</strain>
    </source>
</reference>
<dbReference type="GO" id="GO:0005886">
    <property type="term" value="C:plasma membrane"/>
    <property type="evidence" value="ECO:0007669"/>
    <property type="project" value="UniProtKB-SubCell"/>
</dbReference>
<accession>A0A1I4ZLU8</accession>
<sequence>MQPAPASPIATFAARAVMLAVVWWMLTVGDPSAWGFGAVVIALVAALSVLLFPPSIHRLRPLGLLQFMAYFLGHSVIAGVDVARRLLTPSLPIKPGEITLSLRLPEGGPRWLLANTLSLMPGTLSVHLEENQLTVHCLDTSDAIEPGVRQAEFQVARAFGITLDPPEGVRA</sequence>
<name>A0A1I4ZLU8_9GAMM</name>
<dbReference type="InterPro" id="IPR002758">
    <property type="entry name" value="Cation_antiport_E"/>
</dbReference>
<comment type="subcellular location">
    <subcellularLocation>
        <location evidence="1">Cell membrane</location>
        <topology evidence="1">Multi-pass membrane protein</topology>
    </subcellularLocation>
</comment>
<dbReference type="OrthoDB" id="7852837at2"/>
<gene>
    <name evidence="8" type="ORF">SAMN04487961_3267</name>
</gene>
<evidence type="ECO:0000256" key="7">
    <source>
        <dbReference type="SAM" id="Phobius"/>
    </source>
</evidence>
<dbReference type="PANTHER" id="PTHR34584:SF1">
    <property type="entry name" value="NA(+)_H(+) ANTIPORTER SUBUNIT E1"/>
    <property type="match status" value="1"/>
</dbReference>
<dbReference type="Proteomes" id="UP000199339">
    <property type="component" value="Unassembled WGS sequence"/>
</dbReference>
<keyword evidence="6 7" id="KW-0472">Membrane</keyword>
<evidence type="ECO:0000256" key="5">
    <source>
        <dbReference type="ARBA" id="ARBA00022989"/>
    </source>
</evidence>
<evidence type="ECO:0000313" key="9">
    <source>
        <dbReference type="Proteomes" id="UP000199339"/>
    </source>
</evidence>